<dbReference type="PANTHER" id="PTHR42756:SF1">
    <property type="entry name" value="TRANSCRIPTIONAL REPRESSOR OF EMRAB OPERON"/>
    <property type="match status" value="1"/>
</dbReference>
<dbReference type="GO" id="GO:0003824">
    <property type="term" value="F:catalytic activity"/>
    <property type="evidence" value="ECO:0007669"/>
    <property type="project" value="InterPro"/>
</dbReference>
<gene>
    <name evidence="10" type="ORF">HNQ47_001170</name>
</gene>
<keyword evidence="2" id="KW-0479">Metal-binding</keyword>
<keyword evidence="5" id="KW-0805">Transcription regulation</keyword>
<dbReference type="Proteomes" id="UP000539953">
    <property type="component" value="Unassembled WGS sequence"/>
</dbReference>
<dbReference type="InterPro" id="IPR058240">
    <property type="entry name" value="rSAM_sf"/>
</dbReference>
<dbReference type="SUPFAM" id="SSF102114">
    <property type="entry name" value="Radical SAM enzymes"/>
    <property type="match status" value="1"/>
</dbReference>
<sequence length="377" mass="43703">MSNQSDLLLDVSILYRSTQKYYDRMLQKLHMTYAQLPILIMIYEQEGITMQQIANQGVYDKGTISKNVKNLQTMGFIRTQESKKDKRNKELYTTDQAKQIMFHVYGIRRDWWHHLTKDIQTDELDHFISLYQTMAENARRYANTETHPIHFYQWQKVSLDAYPDQVATVLSTGGCNFRCPACVKSDLVFLQESTQEILMDDVIDYLNKRRGIIQAVSIEGGEPLMQDGIAYFLRQIKTMGYKVKISTNGSFPDRLKELVNEQLVDYVSMRIKNGPRHYGKAIGMDTHDVSDIQESAEFLIHGSVDYEFWWQPIKEFHNEKEIQEIAQWLQGAKRLVVAPLPAGARMIQPDLHGLPAEQIKQAIEILRGTIQDVQMGD</sequence>
<dbReference type="GO" id="GO:0046872">
    <property type="term" value="F:metal ion binding"/>
    <property type="evidence" value="ECO:0007669"/>
    <property type="project" value="UniProtKB-KW"/>
</dbReference>
<dbReference type="GO" id="GO:0003700">
    <property type="term" value="F:DNA-binding transcription factor activity"/>
    <property type="evidence" value="ECO:0007669"/>
    <property type="project" value="InterPro"/>
</dbReference>
<evidence type="ECO:0000313" key="11">
    <source>
        <dbReference type="Proteomes" id="UP000539953"/>
    </source>
</evidence>
<dbReference type="InterPro" id="IPR012840">
    <property type="entry name" value="NrdG2"/>
</dbReference>
<accession>A0A7W8CYB2</accession>
<evidence type="ECO:0000313" key="10">
    <source>
        <dbReference type="EMBL" id="MBB5183149.1"/>
    </source>
</evidence>
<dbReference type="InterPro" id="IPR036390">
    <property type="entry name" value="WH_DNA-bd_sf"/>
</dbReference>
<organism evidence="10 11">
    <name type="scientific">Catenisphaera adipataccumulans</name>
    <dbReference type="NCBI Taxonomy" id="700500"/>
    <lineage>
        <taxon>Bacteria</taxon>
        <taxon>Bacillati</taxon>
        <taxon>Bacillota</taxon>
        <taxon>Erysipelotrichia</taxon>
        <taxon>Erysipelotrichales</taxon>
        <taxon>Erysipelotrichaceae</taxon>
        <taxon>Catenisphaera</taxon>
    </lineage>
</organism>
<dbReference type="SFLD" id="SFLDS00029">
    <property type="entry name" value="Radical_SAM"/>
    <property type="match status" value="1"/>
</dbReference>
<evidence type="ECO:0000256" key="4">
    <source>
        <dbReference type="ARBA" id="ARBA00023014"/>
    </source>
</evidence>
<keyword evidence="6" id="KW-0238">DNA-binding</keyword>
<feature type="domain" description="HTH marR-type" evidence="8">
    <location>
        <begin position="4"/>
        <end position="136"/>
    </location>
</feature>
<dbReference type="PROSITE" id="PS51918">
    <property type="entry name" value="RADICAL_SAM"/>
    <property type="match status" value="1"/>
</dbReference>
<protein>
    <submittedName>
        <fullName evidence="10">Anaerobic ribonucleoside-triphosphate reductase activating protein</fullName>
    </submittedName>
</protein>
<reference evidence="10 11" key="1">
    <citation type="submission" date="2020-08" db="EMBL/GenBank/DDBJ databases">
        <title>Genomic Encyclopedia of Type Strains, Phase IV (KMG-IV): sequencing the most valuable type-strain genomes for metagenomic binning, comparative biology and taxonomic classification.</title>
        <authorList>
            <person name="Goeker M."/>
        </authorList>
    </citation>
    <scope>NUCLEOTIDE SEQUENCE [LARGE SCALE GENOMIC DNA]</scope>
    <source>
        <strain evidence="10 11">DSM 25799</strain>
    </source>
</reference>
<dbReference type="NCBIfam" id="TIGR02495">
    <property type="entry name" value="NrdG2"/>
    <property type="match status" value="1"/>
</dbReference>
<dbReference type="PROSITE" id="PS50995">
    <property type="entry name" value="HTH_MARR_2"/>
    <property type="match status" value="1"/>
</dbReference>
<evidence type="ECO:0000256" key="7">
    <source>
        <dbReference type="ARBA" id="ARBA00023163"/>
    </source>
</evidence>
<proteinExistence type="predicted"/>
<dbReference type="SFLD" id="SFLDG01094">
    <property type="entry name" value="Uncharacterised_Radical_SAM_Su"/>
    <property type="match status" value="1"/>
</dbReference>
<keyword evidence="1" id="KW-0949">S-adenosyl-L-methionine</keyword>
<evidence type="ECO:0000259" key="8">
    <source>
        <dbReference type="PROSITE" id="PS50995"/>
    </source>
</evidence>
<name>A0A7W8CYB2_9FIRM</name>
<evidence type="ECO:0000256" key="1">
    <source>
        <dbReference type="ARBA" id="ARBA00022691"/>
    </source>
</evidence>
<evidence type="ECO:0000256" key="2">
    <source>
        <dbReference type="ARBA" id="ARBA00022723"/>
    </source>
</evidence>
<evidence type="ECO:0000256" key="6">
    <source>
        <dbReference type="ARBA" id="ARBA00023125"/>
    </source>
</evidence>
<dbReference type="SMART" id="SM00347">
    <property type="entry name" value="HTH_MARR"/>
    <property type="match status" value="1"/>
</dbReference>
<dbReference type="Pfam" id="PF04055">
    <property type="entry name" value="Radical_SAM"/>
    <property type="match status" value="1"/>
</dbReference>
<dbReference type="InterPro" id="IPR013785">
    <property type="entry name" value="Aldolase_TIM"/>
</dbReference>
<keyword evidence="3" id="KW-0408">Iron</keyword>
<dbReference type="RefSeq" id="WP_183328449.1">
    <property type="nucleotide sequence ID" value="NZ_JACHHK010000004.1"/>
</dbReference>
<dbReference type="InterPro" id="IPR036388">
    <property type="entry name" value="WH-like_DNA-bd_sf"/>
</dbReference>
<evidence type="ECO:0000256" key="3">
    <source>
        <dbReference type="ARBA" id="ARBA00023004"/>
    </source>
</evidence>
<dbReference type="Gene3D" id="1.10.10.10">
    <property type="entry name" value="Winged helix-like DNA-binding domain superfamily/Winged helix DNA-binding domain"/>
    <property type="match status" value="1"/>
</dbReference>
<keyword evidence="11" id="KW-1185">Reference proteome</keyword>
<dbReference type="CDD" id="cd01335">
    <property type="entry name" value="Radical_SAM"/>
    <property type="match status" value="1"/>
</dbReference>
<feature type="domain" description="Radical SAM core" evidence="9">
    <location>
        <begin position="161"/>
        <end position="377"/>
    </location>
</feature>
<dbReference type="Pfam" id="PF12802">
    <property type="entry name" value="MarR_2"/>
    <property type="match status" value="1"/>
</dbReference>
<dbReference type="EMBL" id="JACHHK010000004">
    <property type="protein sequence ID" value="MBB5183149.1"/>
    <property type="molecule type" value="Genomic_DNA"/>
</dbReference>
<dbReference type="InterPro" id="IPR007197">
    <property type="entry name" value="rSAM"/>
</dbReference>
<keyword evidence="4" id="KW-0411">Iron-sulfur</keyword>
<dbReference type="Gene3D" id="3.20.20.70">
    <property type="entry name" value="Aldolase class I"/>
    <property type="match status" value="1"/>
</dbReference>
<dbReference type="GO" id="GO:0003677">
    <property type="term" value="F:DNA binding"/>
    <property type="evidence" value="ECO:0007669"/>
    <property type="project" value="UniProtKB-KW"/>
</dbReference>
<dbReference type="PANTHER" id="PTHR42756">
    <property type="entry name" value="TRANSCRIPTIONAL REGULATOR, MARR"/>
    <property type="match status" value="1"/>
</dbReference>
<evidence type="ECO:0000259" key="9">
    <source>
        <dbReference type="PROSITE" id="PS51918"/>
    </source>
</evidence>
<dbReference type="InterPro" id="IPR000835">
    <property type="entry name" value="HTH_MarR-typ"/>
</dbReference>
<comment type="caution">
    <text evidence="10">The sequence shown here is derived from an EMBL/GenBank/DDBJ whole genome shotgun (WGS) entry which is preliminary data.</text>
</comment>
<dbReference type="AlphaFoldDB" id="A0A7W8CYB2"/>
<dbReference type="GO" id="GO:0051536">
    <property type="term" value="F:iron-sulfur cluster binding"/>
    <property type="evidence" value="ECO:0007669"/>
    <property type="project" value="UniProtKB-KW"/>
</dbReference>
<dbReference type="SUPFAM" id="SSF46785">
    <property type="entry name" value="Winged helix' DNA-binding domain"/>
    <property type="match status" value="1"/>
</dbReference>
<evidence type="ECO:0000256" key="5">
    <source>
        <dbReference type="ARBA" id="ARBA00023015"/>
    </source>
</evidence>
<keyword evidence="7" id="KW-0804">Transcription</keyword>